<evidence type="ECO:0000256" key="3">
    <source>
        <dbReference type="SAM" id="SignalP"/>
    </source>
</evidence>
<dbReference type="Proteomes" id="UP001195660">
    <property type="component" value="Unassembled WGS sequence"/>
</dbReference>
<feature type="domain" description="Multidrug resistance protein MdtA-like C-terminal permuted SH3" evidence="5">
    <location>
        <begin position="289"/>
        <end position="344"/>
    </location>
</feature>
<dbReference type="PROSITE" id="PS51257">
    <property type="entry name" value="PROKAR_LIPOPROTEIN"/>
    <property type="match status" value="1"/>
</dbReference>
<gene>
    <name evidence="6" type="ORF">GM173_10115</name>
</gene>
<reference evidence="6 7" key="1">
    <citation type="submission" date="2019-11" db="EMBL/GenBank/DDBJ databases">
        <title>Novel Deefgea species.</title>
        <authorList>
            <person name="Han J.-H."/>
        </authorList>
    </citation>
    <scope>NUCLEOTIDE SEQUENCE [LARGE SCALE GENOMIC DNA]</scope>
    <source>
        <strain evidence="6 7">LMG 24817</strain>
    </source>
</reference>
<organism evidence="6 7">
    <name type="scientific">Deefgea chitinilytica</name>
    <dbReference type="NCBI Taxonomy" id="570276"/>
    <lineage>
        <taxon>Bacteria</taxon>
        <taxon>Pseudomonadati</taxon>
        <taxon>Pseudomonadota</taxon>
        <taxon>Betaproteobacteria</taxon>
        <taxon>Neisseriales</taxon>
        <taxon>Chitinibacteraceae</taxon>
        <taxon>Deefgea</taxon>
    </lineage>
</organism>
<sequence length="362" mass="37909">MLLMLNKRSVLIASVLLALAACKSEVQPVAEIRPVRTMVVGGALPAAAEVYSGEVRARHEAPLGFRIPGKLISRAADVGDHVKKGQVLAKLDAGDVALNASAAAAGLASAQAQLSQASIDYKRSLELLAQNFVSQAEVDKRKTALVSAQKQAEQAKAQVDLANNQASYAQLIADSDGVVTKTLAEPGSVLAAGQSVLMVAKAGAYEAVIDVPENRVQAWQVGQKVKLVLWADDSAQLDGVVNEVSPAADPQTRTYRVKVTLPEDSGAALGMTIQVKQVFAAGDIPAEISVPMSALYGKEKAMRVWVVDAKNTVHSREVTVLGHQGQQVRIQGVPAGSVVVTAGVHLLREGQTVKILAAQEGA</sequence>
<evidence type="ECO:0000313" key="6">
    <source>
        <dbReference type="EMBL" id="MBM5571930.1"/>
    </source>
</evidence>
<proteinExistence type="inferred from homology"/>
<dbReference type="SUPFAM" id="SSF111369">
    <property type="entry name" value="HlyD-like secretion proteins"/>
    <property type="match status" value="1"/>
</dbReference>
<evidence type="ECO:0000259" key="4">
    <source>
        <dbReference type="Pfam" id="PF25954"/>
    </source>
</evidence>
<dbReference type="InterPro" id="IPR058792">
    <property type="entry name" value="Beta-barrel_RND_2"/>
</dbReference>
<evidence type="ECO:0000259" key="5">
    <source>
        <dbReference type="Pfam" id="PF25967"/>
    </source>
</evidence>
<evidence type="ECO:0000256" key="1">
    <source>
        <dbReference type="ARBA" id="ARBA00009477"/>
    </source>
</evidence>
<dbReference type="InterPro" id="IPR058627">
    <property type="entry name" value="MdtA-like_C"/>
</dbReference>
<protein>
    <submittedName>
        <fullName evidence="6">Efflux RND transporter periplasmic adaptor subunit</fullName>
    </submittedName>
</protein>
<dbReference type="PANTHER" id="PTHR30469">
    <property type="entry name" value="MULTIDRUG RESISTANCE PROTEIN MDTA"/>
    <property type="match status" value="1"/>
</dbReference>
<name>A0ABS2CE22_9NEIS</name>
<evidence type="ECO:0000313" key="7">
    <source>
        <dbReference type="Proteomes" id="UP001195660"/>
    </source>
</evidence>
<dbReference type="Gene3D" id="2.40.30.170">
    <property type="match status" value="1"/>
</dbReference>
<evidence type="ECO:0000256" key="2">
    <source>
        <dbReference type="SAM" id="Coils"/>
    </source>
</evidence>
<dbReference type="EMBL" id="WOFE01000004">
    <property type="protein sequence ID" value="MBM5571930.1"/>
    <property type="molecule type" value="Genomic_DNA"/>
</dbReference>
<dbReference type="Gene3D" id="1.10.287.470">
    <property type="entry name" value="Helix hairpin bin"/>
    <property type="match status" value="1"/>
</dbReference>
<dbReference type="InterPro" id="IPR006143">
    <property type="entry name" value="RND_pump_MFP"/>
</dbReference>
<dbReference type="PANTHER" id="PTHR30469:SF15">
    <property type="entry name" value="HLYD FAMILY OF SECRETION PROTEINS"/>
    <property type="match status" value="1"/>
</dbReference>
<accession>A0ABS2CE22</accession>
<feature type="signal peptide" evidence="3">
    <location>
        <begin position="1"/>
        <end position="20"/>
    </location>
</feature>
<keyword evidence="2" id="KW-0175">Coiled coil</keyword>
<keyword evidence="7" id="KW-1185">Reference proteome</keyword>
<dbReference type="Pfam" id="PF25967">
    <property type="entry name" value="RND-MFP_C"/>
    <property type="match status" value="1"/>
</dbReference>
<dbReference type="Pfam" id="PF25954">
    <property type="entry name" value="Beta-barrel_RND_2"/>
    <property type="match status" value="1"/>
</dbReference>
<dbReference type="Gene3D" id="2.40.420.20">
    <property type="match status" value="1"/>
</dbReference>
<dbReference type="NCBIfam" id="TIGR01730">
    <property type="entry name" value="RND_mfp"/>
    <property type="match status" value="1"/>
</dbReference>
<comment type="similarity">
    <text evidence="1">Belongs to the membrane fusion protein (MFP) (TC 8.A.1) family.</text>
</comment>
<feature type="coiled-coil region" evidence="2">
    <location>
        <begin position="138"/>
        <end position="165"/>
    </location>
</feature>
<feature type="chain" id="PRO_5046424609" evidence="3">
    <location>
        <begin position="21"/>
        <end position="362"/>
    </location>
</feature>
<dbReference type="Gene3D" id="2.40.50.100">
    <property type="match status" value="1"/>
</dbReference>
<comment type="caution">
    <text evidence="6">The sequence shown here is derived from an EMBL/GenBank/DDBJ whole genome shotgun (WGS) entry which is preliminary data.</text>
</comment>
<keyword evidence="3" id="KW-0732">Signal</keyword>
<feature type="domain" description="CusB-like beta-barrel" evidence="4">
    <location>
        <begin position="208"/>
        <end position="276"/>
    </location>
</feature>